<sequence>MSTFSIIIANKYYRREIWSFSECCPQLGNILVVYNSHLYLKLKIYEFVREIQAQFTPYNYFQIIFRIIFTLNVYLLEYGMQLTSLKNPPFFKTAYFFIIYFKFWYSVSEIFCLFLLVRCSLPA</sequence>
<accession>A0A1I7WDV8</accession>
<feature type="transmembrane region" description="Helical" evidence="1">
    <location>
        <begin position="95"/>
        <end position="117"/>
    </location>
</feature>
<proteinExistence type="predicted"/>
<name>A0A1I7WDV8_HETBA</name>
<keyword evidence="1" id="KW-0472">Membrane</keyword>
<keyword evidence="2" id="KW-1185">Reference proteome</keyword>
<protein>
    <submittedName>
        <fullName evidence="3">Uncharacterized protein</fullName>
    </submittedName>
</protein>
<dbReference type="Proteomes" id="UP000095283">
    <property type="component" value="Unplaced"/>
</dbReference>
<organism evidence="2 3">
    <name type="scientific">Heterorhabditis bacteriophora</name>
    <name type="common">Entomopathogenic nematode worm</name>
    <dbReference type="NCBI Taxonomy" id="37862"/>
    <lineage>
        <taxon>Eukaryota</taxon>
        <taxon>Metazoa</taxon>
        <taxon>Ecdysozoa</taxon>
        <taxon>Nematoda</taxon>
        <taxon>Chromadorea</taxon>
        <taxon>Rhabditida</taxon>
        <taxon>Rhabditina</taxon>
        <taxon>Rhabditomorpha</taxon>
        <taxon>Strongyloidea</taxon>
        <taxon>Heterorhabditidae</taxon>
        <taxon>Heterorhabditis</taxon>
    </lineage>
</organism>
<keyword evidence="1" id="KW-0812">Transmembrane</keyword>
<reference evidence="3" key="1">
    <citation type="submission" date="2016-11" db="UniProtKB">
        <authorList>
            <consortium name="WormBaseParasite"/>
        </authorList>
    </citation>
    <scope>IDENTIFICATION</scope>
</reference>
<keyword evidence="1" id="KW-1133">Transmembrane helix</keyword>
<dbReference type="WBParaSite" id="Hba_03128">
    <property type="protein sequence ID" value="Hba_03128"/>
    <property type="gene ID" value="Hba_03128"/>
</dbReference>
<dbReference type="AlphaFoldDB" id="A0A1I7WDV8"/>
<evidence type="ECO:0000313" key="2">
    <source>
        <dbReference type="Proteomes" id="UP000095283"/>
    </source>
</evidence>
<feature type="transmembrane region" description="Helical" evidence="1">
    <location>
        <begin position="58"/>
        <end position="75"/>
    </location>
</feature>
<evidence type="ECO:0000313" key="3">
    <source>
        <dbReference type="WBParaSite" id="Hba_03128"/>
    </source>
</evidence>
<evidence type="ECO:0000256" key="1">
    <source>
        <dbReference type="SAM" id="Phobius"/>
    </source>
</evidence>